<dbReference type="EMBL" id="JAXIVS010000010">
    <property type="protein sequence ID" value="MDY7230253.1"/>
    <property type="molecule type" value="Genomic_DNA"/>
</dbReference>
<evidence type="ECO:0000313" key="2">
    <source>
        <dbReference type="EMBL" id="MDY7230253.1"/>
    </source>
</evidence>
<evidence type="ECO:0000313" key="3">
    <source>
        <dbReference type="Proteomes" id="UP001291309"/>
    </source>
</evidence>
<reference evidence="2 3" key="1">
    <citation type="submission" date="2023-12" db="EMBL/GenBank/DDBJ databases">
        <title>the genome sequence of Hyalangium sp. s54d21.</title>
        <authorList>
            <person name="Zhang X."/>
        </authorList>
    </citation>
    <scope>NUCLEOTIDE SEQUENCE [LARGE SCALE GENOMIC DNA]</scope>
    <source>
        <strain evidence="3">s54d21</strain>
    </source>
</reference>
<comment type="caution">
    <text evidence="2">The sequence shown here is derived from an EMBL/GenBank/DDBJ whole genome shotgun (WGS) entry which is preliminary data.</text>
</comment>
<evidence type="ECO:0000256" key="1">
    <source>
        <dbReference type="SAM" id="MobiDB-lite"/>
    </source>
</evidence>
<gene>
    <name evidence="2" type="ORF">SYV04_27905</name>
</gene>
<feature type="region of interest" description="Disordered" evidence="1">
    <location>
        <begin position="1"/>
        <end position="59"/>
    </location>
</feature>
<feature type="compositionally biased region" description="Basic and acidic residues" evidence="1">
    <location>
        <begin position="27"/>
        <end position="38"/>
    </location>
</feature>
<name>A0ABU5H9T4_9BACT</name>
<proteinExistence type="predicted"/>
<dbReference type="Proteomes" id="UP001291309">
    <property type="component" value="Unassembled WGS sequence"/>
</dbReference>
<organism evidence="2 3">
    <name type="scientific">Hyalangium rubrum</name>
    <dbReference type="NCBI Taxonomy" id="3103134"/>
    <lineage>
        <taxon>Bacteria</taxon>
        <taxon>Pseudomonadati</taxon>
        <taxon>Myxococcota</taxon>
        <taxon>Myxococcia</taxon>
        <taxon>Myxococcales</taxon>
        <taxon>Cystobacterineae</taxon>
        <taxon>Archangiaceae</taxon>
        <taxon>Hyalangium</taxon>
    </lineage>
</organism>
<keyword evidence="3" id="KW-1185">Reference proteome</keyword>
<feature type="compositionally biased region" description="Basic and acidic residues" evidence="1">
    <location>
        <begin position="1"/>
        <end position="16"/>
    </location>
</feature>
<sequence length="59" mass="6491">MGEKSNETKSNNDRSDTINPNNPKHQTALDEHSRRTNPKDPSNSPGPTRPSNPPGKGKR</sequence>
<dbReference type="RefSeq" id="WP_321548973.1">
    <property type="nucleotide sequence ID" value="NZ_JAXIVS010000010.1"/>
</dbReference>
<accession>A0ABU5H9T4</accession>
<protein>
    <submittedName>
        <fullName evidence="2">Uncharacterized protein</fullName>
    </submittedName>
</protein>